<dbReference type="EMBL" id="CP065877">
    <property type="protein sequence ID" value="QQA13852.1"/>
    <property type="molecule type" value="Genomic_DNA"/>
</dbReference>
<reference evidence="1 2" key="1">
    <citation type="submission" date="2020-12" db="EMBL/GenBank/DDBJ databases">
        <title>FDA dAtabase for Regulatory Grade micrObial Sequences (FDA-ARGOS): Supporting development and validation of Infectious Disease Dx tests.</title>
        <authorList>
            <person name="Nelson B."/>
            <person name="Plummer A."/>
            <person name="Tallon L."/>
            <person name="Sadzewicz L."/>
            <person name="Zhao X."/>
            <person name="Boylan J."/>
            <person name="Ott S."/>
            <person name="Bowen H."/>
            <person name="Vavikolanu K."/>
            <person name="Mehta A."/>
            <person name="Aluvathingal J."/>
            <person name="Nadendla S."/>
            <person name="Myers T."/>
            <person name="Yan Y."/>
            <person name="Sichtig H."/>
        </authorList>
    </citation>
    <scope>NUCLEOTIDE SEQUENCE [LARGE SCALE GENOMIC DNA]</scope>
    <source>
        <strain evidence="1 2">FDAARGOS_924</strain>
    </source>
</reference>
<evidence type="ECO:0000313" key="1">
    <source>
        <dbReference type="EMBL" id="QQA13852.1"/>
    </source>
</evidence>
<evidence type="ECO:0000313" key="2">
    <source>
        <dbReference type="Proteomes" id="UP000596196"/>
    </source>
</evidence>
<organism evidence="1 2">
    <name type="scientific">Bacillus mycoides</name>
    <dbReference type="NCBI Taxonomy" id="1405"/>
    <lineage>
        <taxon>Bacteria</taxon>
        <taxon>Bacillati</taxon>
        <taxon>Bacillota</taxon>
        <taxon>Bacilli</taxon>
        <taxon>Bacillales</taxon>
        <taxon>Bacillaceae</taxon>
        <taxon>Bacillus</taxon>
        <taxon>Bacillus cereus group</taxon>
    </lineage>
</organism>
<dbReference type="Proteomes" id="UP000596196">
    <property type="component" value="Chromosome"/>
</dbReference>
<protein>
    <submittedName>
        <fullName evidence="1">Uncharacterized protein</fullName>
    </submittedName>
</protein>
<name>A0ABX6Z2H8_BACMY</name>
<keyword evidence="2" id="KW-1185">Reference proteome</keyword>
<gene>
    <name evidence="1" type="ORF">I6G81_15545</name>
</gene>
<accession>A0ABX6Z2H8</accession>
<proteinExistence type="predicted"/>
<sequence length="78" mass="8503">MKKAKKLVIVGVITIGLGVGSYMTFAGESEPVKTYKIYEVTEKQIENEQKLGGEVIPNGIEAISFDPTKGTNVKKVMK</sequence>